<gene>
    <name evidence="2" type="ORF">BUALT_Bualt15G0117900</name>
</gene>
<sequence>MSPYKAPVLDGCQAFFYQKHWRQVGESVVELVANAFRAKRFNEGLGPTFVCLIPKEANPDSIRKFRPIALCNVVYKCSTPRVLWNGEPLNPLTPTCGLRQGDPLSPYLFVLCVERLGYLIEQEVDEGVWEPLAVSRGGPRFSHLFFADDFIFLARATQRSTAAIVSIIEKFCSSSGLVINKEKSKVFFSRNTNRGLRRILASQLGIGCTMDLGKYLGVPLVHNRASPGLYNELIDRVQSQLSSWKAKMLNLAGQAILIQSVTTAMPSYIMQSSWFPTSICDWLDKLNRSFL</sequence>
<dbReference type="Pfam" id="PF00078">
    <property type="entry name" value="RVT_1"/>
    <property type="match status" value="1"/>
</dbReference>
<dbReference type="CDD" id="cd01650">
    <property type="entry name" value="RT_nLTR_like"/>
    <property type="match status" value="1"/>
</dbReference>
<dbReference type="InterPro" id="IPR000477">
    <property type="entry name" value="RT_dom"/>
</dbReference>
<dbReference type="InterPro" id="IPR043502">
    <property type="entry name" value="DNA/RNA_pol_sf"/>
</dbReference>
<proteinExistence type="predicted"/>
<comment type="caution">
    <text evidence="2">The sequence shown here is derived from an EMBL/GenBank/DDBJ whole genome shotgun (WGS) entry which is preliminary data.</text>
</comment>
<accession>A0AAV6WL24</accession>
<dbReference type="EMBL" id="WHWC01000015">
    <property type="protein sequence ID" value="KAG8369117.1"/>
    <property type="molecule type" value="Genomic_DNA"/>
</dbReference>
<dbReference type="Proteomes" id="UP000826271">
    <property type="component" value="Unassembled WGS sequence"/>
</dbReference>
<dbReference type="SUPFAM" id="SSF56672">
    <property type="entry name" value="DNA/RNA polymerases"/>
    <property type="match status" value="1"/>
</dbReference>
<organism evidence="2 3">
    <name type="scientific">Buddleja alternifolia</name>
    <dbReference type="NCBI Taxonomy" id="168488"/>
    <lineage>
        <taxon>Eukaryota</taxon>
        <taxon>Viridiplantae</taxon>
        <taxon>Streptophyta</taxon>
        <taxon>Embryophyta</taxon>
        <taxon>Tracheophyta</taxon>
        <taxon>Spermatophyta</taxon>
        <taxon>Magnoliopsida</taxon>
        <taxon>eudicotyledons</taxon>
        <taxon>Gunneridae</taxon>
        <taxon>Pentapetalae</taxon>
        <taxon>asterids</taxon>
        <taxon>lamiids</taxon>
        <taxon>Lamiales</taxon>
        <taxon>Scrophulariaceae</taxon>
        <taxon>Buddlejeae</taxon>
        <taxon>Buddleja</taxon>
    </lineage>
</organism>
<protein>
    <recommendedName>
        <fullName evidence="1">Reverse transcriptase domain-containing protein</fullName>
    </recommendedName>
</protein>
<dbReference type="PANTHER" id="PTHR33116">
    <property type="entry name" value="REVERSE TRANSCRIPTASE ZINC-BINDING DOMAIN-CONTAINING PROTEIN-RELATED-RELATED"/>
    <property type="match status" value="1"/>
</dbReference>
<evidence type="ECO:0000313" key="2">
    <source>
        <dbReference type="EMBL" id="KAG8369117.1"/>
    </source>
</evidence>
<dbReference type="PROSITE" id="PS50878">
    <property type="entry name" value="RT_POL"/>
    <property type="match status" value="1"/>
</dbReference>
<name>A0AAV6WL24_9LAMI</name>
<evidence type="ECO:0000313" key="3">
    <source>
        <dbReference type="Proteomes" id="UP000826271"/>
    </source>
</evidence>
<reference evidence="2" key="1">
    <citation type="submission" date="2019-10" db="EMBL/GenBank/DDBJ databases">
        <authorList>
            <person name="Zhang R."/>
            <person name="Pan Y."/>
            <person name="Wang J."/>
            <person name="Ma R."/>
            <person name="Yu S."/>
        </authorList>
    </citation>
    <scope>NUCLEOTIDE SEQUENCE</scope>
    <source>
        <strain evidence="2">LA-IB0</strain>
        <tissue evidence="2">Leaf</tissue>
    </source>
</reference>
<dbReference type="PANTHER" id="PTHR33116:SF70">
    <property type="entry name" value="NON-LTR RETROELEMENT REVERSE TRANSCRIPTASE-LIKE PROTEIN"/>
    <property type="match status" value="1"/>
</dbReference>
<evidence type="ECO:0000259" key="1">
    <source>
        <dbReference type="PROSITE" id="PS50878"/>
    </source>
</evidence>
<dbReference type="AlphaFoldDB" id="A0AAV6WL24"/>
<feature type="domain" description="Reverse transcriptase" evidence="1">
    <location>
        <begin position="1"/>
        <end position="220"/>
    </location>
</feature>
<keyword evidence="3" id="KW-1185">Reference proteome</keyword>